<dbReference type="EMBL" id="KB870808">
    <property type="protein sequence ID" value="EOA27043.1"/>
    <property type="molecule type" value="Genomic_DNA"/>
</dbReference>
<dbReference type="Pfam" id="PF14432">
    <property type="entry name" value="DYW_deaminase"/>
    <property type="match status" value="1"/>
</dbReference>
<dbReference type="GO" id="GO:0009451">
    <property type="term" value="P:RNA modification"/>
    <property type="evidence" value="ECO:0007669"/>
    <property type="project" value="InterPro"/>
</dbReference>
<evidence type="ECO:0000259" key="4">
    <source>
        <dbReference type="Pfam" id="PF14432"/>
    </source>
</evidence>
<dbReference type="GO" id="GO:0003723">
    <property type="term" value="F:RNA binding"/>
    <property type="evidence" value="ECO:0007669"/>
    <property type="project" value="InterPro"/>
</dbReference>
<feature type="repeat" description="PPR" evidence="3">
    <location>
        <begin position="139"/>
        <end position="173"/>
    </location>
</feature>
<dbReference type="InterPro" id="IPR002885">
    <property type="entry name" value="PPR_rpt"/>
</dbReference>
<dbReference type="InterPro" id="IPR011990">
    <property type="entry name" value="TPR-like_helical_dom_sf"/>
</dbReference>
<protein>
    <recommendedName>
        <fullName evidence="4">DYW domain-containing protein</fullName>
    </recommendedName>
</protein>
<dbReference type="eggNOG" id="KOG4197">
    <property type="taxonomic scope" value="Eukaryota"/>
</dbReference>
<dbReference type="PROSITE" id="PS51375">
    <property type="entry name" value="PPR"/>
    <property type="match status" value="1"/>
</dbReference>
<dbReference type="PANTHER" id="PTHR47926:SF388">
    <property type="entry name" value="DYW DOMAIN-CONTAINING PROTEIN"/>
    <property type="match status" value="1"/>
</dbReference>
<keyword evidence="2" id="KW-0677">Repeat</keyword>
<dbReference type="Pfam" id="PF01535">
    <property type="entry name" value="PPR"/>
    <property type="match status" value="2"/>
</dbReference>
<organism evidence="5 6">
    <name type="scientific">Capsella rubella</name>
    <dbReference type="NCBI Taxonomy" id="81985"/>
    <lineage>
        <taxon>Eukaryota</taxon>
        <taxon>Viridiplantae</taxon>
        <taxon>Streptophyta</taxon>
        <taxon>Embryophyta</taxon>
        <taxon>Tracheophyta</taxon>
        <taxon>Spermatophyta</taxon>
        <taxon>Magnoliopsida</taxon>
        <taxon>eudicotyledons</taxon>
        <taxon>Gunneridae</taxon>
        <taxon>Pentapetalae</taxon>
        <taxon>rosids</taxon>
        <taxon>malvids</taxon>
        <taxon>Brassicales</taxon>
        <taxon>Brassicaceae</taxon>
        <taxon>Camelineae</taxon>
        <taxon>Capsella</taxon>
    </lineage>
</organism>
<dbReference type="Pfam" id="PF12854">
    <property type="entry name" value="PPR_1"/>
    <property type="match status" value="1"/>
</dbReference>
<proteinExistence type="inferred from homology"/>
<sequence length="470" mass="53134">MVRIICSSVLKFSKPKFWWGTQSSSSRCFSSRAQSHNHITKMVTSSLQNVSTRHTCQNRSFLLQCRRVSSNAQMSPTIETFDALCEEGRCREAIEVVERLEDEGCVVDLPRLLGLAKLCGQAEALEEARVVHDCITPLDVRSYNTLIEMYSGCGSTDDALNVFDEMPERDTETWCVMMRCLAKNGKGEQAIDMFTSFKAEGNIPDKEIFKAVFFVCVSLGDINEGLLHFESMYRDYGIVPSMEDYVSVTEMLAACGHLDEALEFVERMAVEPSFEVCETLMNLAWVHGELDLGDRFAELAKKLDATRMKKESNAGLVAAKASDSAKEKIKEIRRRWMIREEKTRMLSFKAGDTTSHPQSDKIVAALRSLKVQMLDMGFVPATKVLYWEALLEEEKEEKLLFGSHKLAVACGILSSPARKSFTVMKNLRTCVDSHNTLKMISEITGREIIARDKCRFHHYKNGGCSCQDYW</sequence>
<evidence type="ECO:0000313" key="5">
    <source>
        <dbReference type="EMBL" id="EOA27043.1"/>
    </source>
</evidence>
<dbReference type="Gene3D" id="1.25.40.10">
    <property type="entry name" value="Tetratricopeptide repeat domain"/>
    <property type="match status" value="2"/>
</dbReference>
<dbReference type="Proteomes" id="UP000029121">
    <property type="component" value="Unassembled WGS sequence"/>
</dbReference>
<comment type="similarity">
    <text evidence="1">Belongs to the PPR family. PCMP-H subfamily.</text>
</comment>
<dbReference type="KEGG" id="crb:17888218"/>
<dbReference type="NCBIfam" id="TIGR00756">
    <property type="entry name" value="PPR"/>
    <property type="match status" value="3"/>
</dbReference>
<dbReference type="AlphaFoldDB" id="R0HSP0"/>
<dbReference type="OrthoDB" id="1932290at2759"/>
<dbReference type="InterPro" id="IPR032867">
    <property type="entry name" value="DYW_dom"/>
</dbReference>
<evidence type="ECO:0000256" key="3">
    <source>
        <dbReference type="PROSITE-ProRule" id="PRU00708"/>
    </source>
</evidence>
<gene>
    <name evidence="5" type="ORF">CARUB_v10023138mg</name>
</gene>
<dbReference type="InterPro" id="IPR046960">
    <property type="entry name" value="PPR_At4g14850-like_plant"/>
</dbReference>
<evidence type="ECO:0000256" key="1">
    <source>
        <dbReference type="ARBA" id="ARBA00006643"/>
    </source>
</evidence>
<reference evidence="6" key="1">
    <citation type="journal article" date="2013" name="Nat. Genet.">
        <title>The Capsella rubella genome and the genomic consequences of rapid mating system evolution.</title>
        <authorList>
            <person name="Slotte T."/>
            <person name="Hazzouri K.M."/>
            <person name="Agren J.A."/>
            <person name="Koenig D."/>
            <person name="Maumus F."/>
            <person name="Guo Y.L."/>
            <person name="Steige K."/>
            <person name="Platts A.E."/>
            <person name="Escobar J.S."/>
            <person name="Newman L.K."/>
            <person name="Wang W."/>
            <person name="Mandakova T."/>
            <person name="Vello E."/>
            <person name="Smith L.M."/>
            <person name="Henz S.R."/>
            <person name="Steffen J."/>
            <person name="Takuno S."/>
            <person name="Brandvain Y."/>
            <person name="Coop G."/>
            <person name="Andolfatto P."/>
            <person name="Hu T.T."/>
            <person name="Blanchette M."/>
            <person name="Clark R.M."/>
            <person name="Quesneville H."/>
            <person name="Nordborg M."/>
            <person name="Gaut B.S."/>
            <person name="Lysak M.A."/>
            <person name="Jenkins J."/>
            <person name="Grimwood J."/>
            <person name="Chapman J."/>
            <person name="Prochnik S."/>
            <person name="Shu S."/>
            <person name="Rokhsar D."/>
            <person name="Schmutz J."/>
            <person name="Weigel D."/>
            <person name="Wright S.I."/>
        </authorList>
    </citation>
    <scope>NUCLEOTIDE SEQUENCE [LARGE SCALE GENOMIC DNA]</scope>
    <source>
        <strain evidence="6">cv. Monte Gargano</strain>
    </source>
</reference>
<keyword evidence="6" id="KW-1185">Reference proteome</keyword>
<feature type="domain" description="DYW" evidence="4">
    <location>
        <begin position="377"/>
        <end position="470"/>
    </location>
</feature>
<evidence type="ECO:0000313" key="6">
    <source>
        <dbReference type="Proteomes" id="UP000029121"/>
    </source>
</evidence>
<name>R0HSP0_9BRAS</name>
<evidence type="ECO:0000256" key="2">
    <source>
        <dbReference type="ARBA" id="ARBA00022737"/>
    </source>
</evidence>
<dbReference type="PANTHER" id="PTHR47926">
    <property type="entry name" value="PENTATRICOPEPTIDE REPEAT-CONTAINING PROTEIN"/>
    <property type="match status" value="1"/>
</dbReference>
<accession>R0HSP0</accession>
<dbReference type="GO" id="GO:0008270">
    <property type="term" value="F:zinc ion binding"/>
    <property type="evidence" value="ECO:0007669"/>
    <property type="project" value="InterPro"/>
</dbReference>